<organism evidence="4 5">
    <name type="scientific">Clostridium gelidum</name>
    <dbReference type="NCBI Taxonomy" id="704125"/>
    <lineage>
        <taxon>Bacteria</taxon>
        <taxon>Bacillati</taxon>
        <taxon>Bacillota</taxon>
        <taxon>Clostridia</taxon>
        <taxon>Eubacteriales</taxon>
        <taxon>Clostridiaceae</taxon>
        <taxon>Clostridium</taxon>
    </lineage>
</organism>
<dbReference type="SUPFAM" id="SSF50249">
    <property type="entry name" value="Nucleic acid-binding proteins"/>
    <property type="match status" value="1"/>
</dbReference>
<keyword evidence="1 2" id="KW-0238">DNA-binding</keyword>
<evidence type="ECO:0000313" key="5">
    <source>
        <dbReference type="Proteomes" id="UP000824633"/>
    </source>
</evidence>
<protein>
    <recommendedName>
        <fullName evidence="2 3">Single-stranded DNA-binding protein</fullName>
        <shortName evidence="2">SSB</shortName>
    </recommendedName>
</protein>
<name>A0ABM7SWL5_9CLOT</name>
<dbReference type="PIRSF" id="PIRSF002070">
    <property type="entry name" value="SSB"/>
    <property type="match status" value="1"/>
</dbReference>
<dbReference type="InterPro" id="IPR011344">
    <property type="entry name" value="ssDNA-bd"/>
</dbReference>
<keyword evidence="5" id="KW-1185">Reference proteome</keyword>
<evidence type="ECO:0000256" key="2">
    <source>
        <dbReference type="HAMAP-Rule" id="MF_00984"/>
    </source>
</evidence>
<dbReference type="InterPro" id="IPR000424">
    <property type="entry name" value="Primosome_PriB/ssb"/>
</dbReference>
<dbReference type="NCBIfam" id="TIGR00621">
    <property type="entry name" value="ssb"/>
    <property type="match status" value="1"/>
</dbReference>
<accession>A0ABM7SWL5</accession>
<dbReference type="PANTHER" id="PTHR10302">
    <property type="entry name" value="SINGLE-STRANDED DNA-BINDING PROTEIN"/>
    <property type="match status" value="1"/>
</dbReference>
<dbReference type="PANTHER" id="PTHR10302:SF27">
    <property type="entry name" value="SINGLE-STRANDED DNA-BINDING PROTEIN"/>
    <property type="match status" value="1"/>
</dbReference>
<dbReference type="EMBL" id="AP024849">
    <property type="protein sequence ID" value="BCZ44056.1"/>
    <property type="molecule type" value="Genomic_DNA"/>
</dbReference>
<dbReference type="Proteomes" id="UP000824633">
    <property type="component" value="Chromosome"/>
</dbReference>
<comment type="caution">
    <text evidence="2">Lacks conserved residue(s) required for the propagation of feature annotation.</text>
</comment>
<dbReference type="InterPro" id="IPR012340">
    <property type="entry name" value="NA-bd_OB-fold"/>
</dbReference>
<dbReference type="RefSeq" id="WP_224035773.1">
    <property type="nucleotide sequence ID" value="NZ_AP024849.1"/>
</dbReference>
<reference evidence="5" key="1">
    <citation type="submission" date="2021-07" db="EMBL/GenBank/DDBJ databases">
        <title>Complete genome sequencing of a Clostridium isolate.</title>
        <authorList>
            <person name="Ueki A."/>
            <person name="Tonouchi A."/>
        </authorList>
    </citation>
    <scope>NUCLEOTIDE SEQUENCE [LARGE SCALE GENOMIC DNA]</scope>
    <source>
        <strain evidence="5">C5S11</strain>
    </source>
</reference>
<dbReference type="Pfam" id="PF00436">
    <property type="entry name" value="SSB"/>
    <property type="match status" value="1"/>
</dbReference>
<proteinExistence type="inferred from homology"/>
<dbReference type="CDD" id="cd04496">
    <property type="entry name" value="SSB_OBF"/>
    <property type="match status" value="1"/>
</dbReference>
<dbReference type="HAMAP" id="MF_00984">
    <property type="entry name" value="SSB"/>
    <property type="match status" value="1"/>
</dbReference>
<gene>
    <name evidence="4" type="ORF">psyc5s11_01230</name>
</gene>
<evidence type="ECO:0000256" key="1">
    <source>
        <dbReference type="ARBA" id="ARBA00023125"/>
    </source>
</evidence>
<dbReference type="PROSITE" id="PS50935">
    <property type="entry name" value="SSB"/>
    <property type="match status" value="1"/>
</dbReference>
<dbReference type="Gene3D" id="2.40.50.140">
    <property type="entry name" value="Nucleic acid-binding proteins"/>
    <property type="match status" value="1"/>
</dbReference>
<sequence length="109" mass="12714">MNRVYLIGRVTRDLELQHFGTDERNYVRFTLAVDEYNSTTKENTTNFINIVAFDRKAEILSQYITKGRKLSIEGKLRAGSYLDKNNSKKYAVDIILEDFDFIDNKPNVI</sequence>
<comment type="subunit">
    <text evidence="2">Homotetramer.</text>
</comment>
<evidence type="ECO:0000256" key="3">
    <source>
        <dbReference type="PIRNR" id="PIRNR002070"/>
    </source>
</evidence>
<evidence type="ECO:0000313" key="4">
    <source>
        <dbReference type="EMBL" id="BCZ44056.1"/>
    </source>
</evidence>